<keyword evidence="4" id="KW-1185">Reference proteome</keyword>
<sequence length="203" mass="23017">MNNTLYPAPLYTFLSLCQREALPKEVLDCGAGGANPPLNLFCAYGYRAAGVEIDPQRAQLAREAARQHGFTVDIREADMRRLPFADQSFSFVYSYNSVFHLSKADIAAAIAEMRRVLRPGGLFYVNFLSVDDGGFGEGQPLEKGEFLQEEDRGLVLHSYFEDDEGDCYFDGMQTLIKEKRARRQLHSDGQVYRMAFLDYMLRV</sequence>
<dbReference type="Proteomes" id="UP000050417">
    <property type="component" value="Unassembled WGS sequence"/>
</dbReference>
<reference evidence="3 4" key="1">
    <citation type="submission" date="2015-07" db="EMBL/GenBank/DDBJ databases">
        <title>Genome sequence of Ornatilinea apprima DSM 23815.</title>
        <authorList>
            <person name="Hemp J."/>
            <person name="Ward L.M."/>
            <person name="Pace L.A."/>
            <person name="Fischer W.W."/>
        </authorList>
    </citation>
    <scope>NUCLEOTIDE SEQUENCE [LARGE SCALE GENOMIC DNA]</scope>
    <source>
        <strain evidence="3 4">P3M-1</strain>
    </source>
</reference>
<protein>
    <recommendedName>
        <fullName evidence="2">Methyltransferase type 11 domain-containing protein</fullName>
    </recommendedName>
</protein>
<dbReference type="PATRIC" id="fig|1134406.4.peg.2547"/>
<proteinExistence type="predicted"/>
<dbReference type="OrthoDB" id="9804312at2"/>
<dbReference type="Gene3D" id="3.40.50.150">
    <property type="entry name" value="Vaccinia Virus protein VP39"/>
    <property type="match status" value="1"/>
</dbReference>
<name>A0A0P6X2Q7_9CHLR</name>
<dbReference type="Pfam" id="PF08241">
    <property type="entry name" value="Methyltransf_11"/>
    <property type="match status" value="1"/>
</dbReference>
<dbReference type="PANTHER" id="PTHR44068">
    <property type="entry name" value="ZGC:194242"/>
    <property type="match status" value="1"/>
</dbReference>
<comment type="caution">
    <text evidence="3">The sequence shown here is derived from an EMBL/GenBank/DDBJ whole genome shotgun (WGS) entry which is preliminary data.</text>
</comment>
<dbReference type="STRING" id="1134406.ADN00_10405"/>
<accession>A0A0P6X2Q7</accession>
<evidence type="ECO:0000313" key="4">
    <source>
        <dbReference type="Proteomes" id="UP000050417"/>
    </source>
</evidence>
<evidence type="ECO:0000256" key="1">
    <source>
        <dbReference type="ARBA" id="ARBA00022679"/>
    </source>
</evidence>
<dbReference type="InterPro" id="IPR050447">
    <property type="entry name" value="Erg6_SMT_methyltransf"/>
</dbReference>
<dbReference type="SUPFAM" id="SSF53335">
    <property type="entry name" value="S-adenosyl-L-methionine-dependent methyltransferases"/>
    <property type="match status" value="1"/>
</dbReference>
<dbReference type="EMBL" id="LGCL01000024">
    <property type="protein sequence ID" value="KPL76982.1"/>
    <property type="molecule type" value="Genomic_DNA"/>
</dbReference>
<dbReference type="CDD" id="cd02440">
    <property type="entry name" value="AdoMet_MTases"/>
    <property type="match status" value="1"/>
</dbReference>
<dbReference type="InterPro" id="IPR029063">
    <property type="entry name" value="SAM-dependent_MTases_sf"/>
</dbReference>
<evidence type="ECO:0000313" key="3">
    <source>
        <dbReference type="EMBL" id="KPL76982.1"/>
    </source>
</evidence>
<evidence type="ECO:0000259" key="2">
    <source>
        <dbReference type="Pfam" id="PF08241"/>
    </source>
</evidence>
<dbReference type="RefSeq" id="WP_075062935.1">
    <property type="nucleotide sequence ID" value="NZ_LGCL01000024.1"/>
</dbReference>
<keyword evidence="1" id="KW-0808">Transferase</keyword>
<organism evidence="3 4">
    <name type="scientific">Ornatilinea apprima</name>
    <dbReference type="NCBI Taxonomy" id="1134406"/>
    <lineage>
        <taxon>Bacteria</taxon>
        <taxon>Bacillati</taxon>
        <taxon>Chloroflexota</taxon>
        <taxon>Anaerolineae</taxon>
        <taxon>Anaerolineales</taxon>
        <taxon>Anaerolineaceae</taxon>
        <taxon>Ornatilinea</taxon>
    </lineage>
</organism>
<dbReference type="AlphaFoldDB" id="A0A0P6X2Q7"/>
<dbReference type="PANTHER" id="PTHR44068:SF11">
    <property type="entry name" value="GERANYL DIPHOSPHATE 2-C-METHYLTRANSFERASE"/>
    <property type="match status" value="1"/>
</dbReference>
<dbReference type="InterPro" id="IPR013216">
    <property type="entry name" value="Methyltransf_11"/>
</dbReference>
<dbReference type="GO" id="GO:0008757">
    <property type="term" value="F:S-adenosylmethionine-dependent methyltransferase activity"/>
    <property type="evidence" value="ECO:0007669"/>
    <property type="project" value="InterPro"/>
</dbReference>
<gene>
    <name evidence="3" type="ORF">ADN00_10405</name>
</gene>
<feature type="domain" description="Methyltransferase type 11" evidence="2">
    <location>
        <begin position="27"/>
        <end position="125"/>
    </location>
</feature>